<dbReference type="GO" id="GO:0030162">
    <property type="term" value="P:regulation of proteolysis"/>
    <property type="evidence" value="ECO:0007669"/>
    <property type="project" value="TreeGrafter"/>
</dbReference>
<dbReference type="PANTHER" id="PTHR11362:SF78">
    <property type="entry name" value="PROTEASE INHIBITOR"/>
    <property type="match status" value="1"/>
</dbReference>
<gene>
    <name evidence="1" type="ORF">BGW36DRAFT_373441</name>
</gene>
<dbReference type="Pfam" id="PF01161">
    <property type="entry name" value="PBP"/>
    <property type="match status" value="1"/>
</dbReference>
<dbReference type="CDD" id="cd00866">
    <property type="entry name" value="PEBP_euk"/>
    <property type="match status" value="1"/>
</dbReference>
<dbReference type="SUPFAM" id="SSF49777">
    <property type="entry name" value="PEBP-like"/>
    <property type="match status" value="1"/>
</dbReference>
<dbReference type="GO" id="GO:0005543">
    <property type="term" value="F:phospholipid binding"/>
    <property type="evidence" value="ECO:0007669"/>
    <property type="project" value="TreeGrafter"/>
</dbReference>
<sequence>MPDISKHESILEGLINGTYHTLGLSIGSHKVVTPGEKIAKRDTHGTPKLLAPPGFPQGVYAIISIDIDAPFITWNVLSPAAHWIQTGLKSAQGSQELTSDEPAIASWVGAGPPPGAAPHRYAFFLYLQKPDSIIPPNLREGHFGLMQRMRFDVDAMARQLGLGEIVAVNYFVSN</sequence>
<dbReference type="Gene3D" id="3.90.280.10">
    <property type="entry name" value="PEBP-like"/>
    <property type="match status" value="1"/>
</dbReference>
<name>A0AAD4KSI4_9EURO</name>
<comment type="caution">
    <text evidence="1">The sequence shown here is derived from an EMBL/GenBank/DDBJ whole genome shotgun (WGS) entry which is preliminary data.</text>
</comment>
<organism evidence="1 2">
    <name type="scientific">Talaromyces proteolyticus</name>
    <dbReference type="NCBI Taxonomy" id="1131652"/>
    <lineage>
        <taxon>Eukaryota</taxon>
        <taxon>Fungi</taxon>
        <taxon>Dikarya</taxon>
        <taxon>Ascomycota</taxon>
        <taxon>Pezizomycotina</taxon>
        <taxon>Eurotiomycetes</taxon>
        <taxon>Eurotiomycetidae</taxon>
        <taxon>Eurotiales</taxon>
        <taxon>Trichocomaceae</taxon>
        <taxon>Talaromyces</taxon>
        <taxon>Talaromyces sect. Bacilispori</taxon>
    </lineage>
</organism>
<dbReference type="InterPro" id="IPR035810">
    <property type="entry name" value="PEBP_euk"/>
</dbReference>
<reference evidence="1" key="1">
    <citation type="submission" date="2021-12" db="EMBL/GenBank/DDBJ databases">
        <title>Convergent genome expansion in fungi linked to evolution of root-endophyte symbiosis.</title>
        <authorList>
            <consortium name="DOE Joint Genome Institute"/>
            <person name="Ke Y.-H."/>
            <person name="Bonito G."/>
            <person name="Liao H.-L."/>
            <person name="Looney B."/>
            <person name="Rojas-Flechas A."/>
            <person name="Nash J."/>
            <person name="Hameed K."/>
            <person name="Schadt C."/>
            <person name="Martin F."/>
            <person name="Crous P.W."/>
            <person name="Miettinen O."/>
            <person name="Magnuson J.K."/>
            <person name="Labbe J."/>
            <person name="Jacobson D."/>
            <person name="Doktycz M.J."/>
            <person name="Veneault-Fourrey C."/>
            <person name="Kuo A."/>
            <person name="Mondo S."/>
            <person name="Calhoun S."/>
            <person name="Riley R."/>
            <person name="Ohm R."/>
            <person name="LaButti K."/>
            <person name="Andreopoulos B."/>
            <person name="Pangilinan J."/>
            <person name="Nolan M."/>
            <person name="Tritt A."/>
            <person name="Clum A."/>
            <person name="Lipzen A."/>
            <person name="Daum C."/>
            <person name="Barry K."/>
            <person name="Grigoriev I.V."/>
            <person name="Vilgalys R."/>
        </authorList>
    </citation>
    <scope>NUCLEOTIDE SEQUENCE</scope>
    <source>
        <strain evidence="1">PMI_201</strain>
    </source>
</reference>
<dbReference type="AlphaFoldDB" id="A0AAD4KSI4"/>
<evidence type="ECO:0000313" key="2">
    <source>
        <dbReference type="Proteomes" id="UP001201262"/>
    </source>
</evidence>
<dbReference type="InterPro" id="IPR008914">
    <property type="entry name" value="PEBP"/>
</dbReference>
<dbReference type="RefSeq" id="XP_046073814.1">
    <property type="nucleotide sequence ID" value="XM_046215579.1"/>
</dbReference>
<keyword evidence="2" id="KW-1185">Reference proteome</keyword>
<dbReference type="GeneID" id="70245866"/>
<dbReference type="EMBL" id="JAJTJA010000004">
    <property type="protein sequence ID" value="KAH8700108.1"/>
    <property type="molecule type" value="Genomic_DNA"/>
</dbReference>
<protein>
    <submittedName>
        <fullName evidence="1">Phosphatidylethanolamine-binding protein</fullName>
    </submittedName>
</protein>
<dbReference type="GO" id="GO:0030414">
    <property type="term" value="F:peptidase inhibitor activity"/>
    <property type="evidence" value="ECO:0007669"/>
    <property type="project" value="TreeGrafter"/>
</dbReference>
<dbReference type="PANTHER" id="PTHR11362">
    <property type="entry name" value="PHOSPHATIDYLETHANOLAMINE-BINDING PROTEIN"/>
    <property type="match status" value="1"/>
</dbReference>
<evidence type="ECO:0000313" key="1">
    <source>
        <dbReference type="EMBL" id="KAH8700108.1"/>
    </source>
</evidence>
<proteinExistence type="predicted"/>
<accession>A0AAD4KSI4</accession>
<dbReference type="InterPro" id="IPR036610">
    <property type="entry name" value="PEBP-like_sf"/>
</dbReference>
<dbReference type="GO" id="GO:0046578">
    <property type="term" value="P:regulation of Ras protein signal transduction"/>
    <property type="evidence" value="ECO:0007669"/>
    <property type="project" value="TreeGrafter"/>
</dbReference>
<dbReference type="Proteomes" id="UP001201262">
    <property type="component" value="Unassembled WGS sequence"/>
</dbReference>